<feature type="transmembrane region" description="Helical" evidence="7">
    <location>
        <begin position="44"/>
        <end position="67"/>
    </location>
</feature>
<dbReference type="PANTHER" id="PTHR33048">
    <property type="entry name" value="PTH11-LIKE INTEGRAL MEMBRANE PROTEIN (AFU_ORTHOLOGUE AFUA_5G11245)"/>
    <property type="match status" value="1"/>
</dbReference>
<feature type="transmembrane region" description="Helical" evidence="7">
    <location>
        <begin position="244"/>
        <end position="264"/>
    </location>
</feature>
<feature type="domain" description="Rhodopsin" evidence="8">
    <location>
        <begin position="28"/>
        <end position="269"/>
    </location>
</feature>
<organism evidence="9 10">
    <name type="scientific">Apiospora saccharicola</name>
    <dbReference type="NCBI Taxonomy" id="335842"/>
    <lineage>
        <taxon>Eukaryota</taxon>
        <taxon>Fungi</taxon>
        <taxon>Dikarya</taxon>
        <taxon>Ascomycota</taxon>
        <taxon>Pezizomycotina</taxon>
        <taxon>Sordariomycetes</taxon>
        <taxon>Xylariomycetidae</taxon>
        <taxon>Amphisphaeriales</taxon>
        <taxon>Apiosporaceae</taxon>
        <taxon>Apiospora</taxon>
    </lineage>
</organism>
<feature type="transmembrane region" description="Helical" evidence="7">
    <location>
        <begin position="12"/>
        <end position="32"/>
    </location>
</feature>
<sequence length="362" mass="39520">MDPTENRGPQLLAVVIVFLVTATAANAMRCYTRIGIVKAFGTDDWFMLIAYVFFTLFCACTIAGIHYGTGRHEDALLAANRSRAKLFWWLCYIWYGGTMMFSKISIAVFILRVTTNRYHAWAVWAVTVLTAGTCGAFILVTMFQCAPISAFWEEIPGLGRSACIHGRVIRDLAYIFSAGTLLIDLSLVVLPLMIVWKLKMSLRTKLGLSVLIFSGVVASVGVAVRFAYLDDFTQPDFLFDTSDIAIWSAVECGLAVTAGSLATLKPLCRLISQKLGLRTVAGTRGSSGLPGPPSPVLIAPSLGSPEKCPLVAVVLRPSSSPSPKTSLRESMFTSTAPSLRIQDHNNHHDRPSATSEFLEHYE</sequence>
<evidence type="ECO:0000313" key="9">
    <source>
        <dbReference type="EMBL" id="KAK8047517.1"/>
    </source>
</evidence>
<protein>
    <recommendedName>
        <fullName evidence="8">Rhodopsin domain-containing protein</fullName>
    </recommendedName>
</protein>
<evidence type="ECO:0000259" key="8">
    <source>
        <dbReference type="Pfam" id="PF20684"/>
    </source>
</evidence>
<comment type="caution">
    <text evidence="9">The sequence shown here is derived from an EMBL/GenBank/DDBJ whole genome shotgun (WGS) entry which is preliminary data.</text>
</comment>
<keyword evidence="2 7" id="KW-0812">Transmembrane</keyword>
<evidence type="ECO:0000256" key="3">
    <source>
        <dbReference type="ARBA" id="ARBA00022989"/>
    </source>
</evidence>
<feature type="transmembrane region" description="Helical" evidence="7">
    <location>
        <begin position="172"/>
        <end position="196"/>
    </location>
</feature>
<feature type="region of interest" description="Disordered" evidence="6">
    <location>
        <begin position="338"/>
        <end position="362"/>
    </location>
</feature>
<evidence type="ECO:0000256" key="4">
    <source>
        <dbReference type="ARBA" id="ARBA00023136"/>
    </source>
</evidence>
<keyword evidence="10" id="KW-1185">Reference proteome</keyword>
<evidence type="ECO:0000256" key="6">
    <source>
        <dbReference type="SAM" id="MobiDB-lite"/>
    </source>
</evidence>
<evidence type="ECO:0000256" key="5">
    <source>
        <dbReference type="ARBA" id="ARBA00038359"/>
    </source>
</evidence>
<feature type="transmembrane region" description="Helical" evidence="7">
    <location>
        <begin position="123"/>
        <end position="152"/>
    </location>
</feature>
<evidence type="ECO:0000256" key="7">
    <source>
        <dbReference type="SAM" id="Phobius"/>
    </source>
</evidence>
<name>A0ABR1TLQ8_9PEZI</name>
<dbReference type="Proteomes" id="UP001446871">
    <property type="component" value="Unassembled WGS sequence"/>
</dbReference>
<feature type="compositionally biased region" description="Basic and acidic residues" evidence="6">
    <location>
        <begin position="341"/>
        <end position="362"/>
    </location>
</feature>
<gene>
    <name evidence="9" type="ORF">PG996_015581</name>
</gene>
<keyword evidence="4 7" id="KW-0472">Membrane</keyword>
<comment type="subcellular location">
    <subcellularLocation>
        <location evidence="1">Membrane</location>
        <topology evidence="1">Multi-pass membrane protein</topology>
    </subcellularLocation>
</comment>
<evidence type="ECO:0000256" key="1">
    <source>
        <dbReference type="ARBA" id="ARBA00004141"/>
    </source>
</evidence>
<reference evidence="9 10" key="1">
    <citation type="submission" date="2023-01" db="EMBL/GenBank/DDBJ databases">
        <title>Analysis of 21 Apiospora genomes using comparative genomics revels a genus with tremendous synthesis potential of carbohydrate active enzymes and secondary metabolites.</title>
        <authorList>
            <person name="Sorensen T."/>
        </authorList>
    </citation>
    <scope>NUCLEOTIDE SEQUENCE [LARGE SCALE GENOMIC DNA]</scope>
    <source>
        <strain evidence="9 10">CBS 83171</strain>
    </source>
</reference>
<dbReference type="InterPro" id="IPR052337">
    <property type="entry name" value="SAT4-like"/>
</dbReference>
<feature type="transmembrane region" description="Helical" evidence="7">
    <location>
        <begin position="87"/>
        <end position="111"/>
    </location>
</feature>
<dbReference type="Pfam" id="PF20684">
    <property type="entry name" value="Fung_rhodopsin"/>
    <property type="match status" value="1"/>
</dbReference>
<evidence type="ECO:0000313" key="10">
    <source>
        <dbReference type="Proteomes" id="UP001446871"/>
    </source>
</evidence>
<feature type="transmembrane region" description="Helical" evidence="7">
    <location>
        <begin position="208"/>
        <end position="228"/>
    </location>
</feature>
<comment type="similarity">
    <text evidence="5">Belongs to the SAT4 family.</text>
</comment>
<evidence type="ECO:0000256" key="2">
    <source>
        <dbReference type="ARBA" id="ARBA00022692"/>
    </source>
</evidence>
<proteinExistence type="inferred from homology"/>
<feature type="non-terminal residue" evidence="9">
    <location>
        <position position="362"/>
    </location>
</feature>
<dbReference type="PANTHER" id="PTHR33048:SF96">
    <property type="entry name" value="INTEGRAL MEMBRANE PROTEIN"/>
    <property type="match status" value="1"/>
</dbReference>
<dbReference type="InterPro" id="IPR049326">
    <property type="entry name" value="Rhodopsin_dom_fungi"/>
</dbReference>
<dbReference type="EMBL" id="JAQQWM010000009">
    <property type="protein sequence ID" value="KAK8047517.1"/>
    <property type="molecule type" value="Genomic_DNA"/>
</dbReference>
<accession>A0ABR1TLQ8</accession>
<keyword evidence="3 7" id="KW-1133">Transmembrane helix</keyword>